<dbReference type="Proteomes" id="UP000264541">
    <property type="component" value="Unassembled WGS sequence"/>
</dbReference>
<protein>
    <submittedName>
        <fullName evidence="1">Uncharacterized protein</fullName>
    </submittedName>
</protein>
<sequence length="80" mass="9569">MKLLNQKEVLQIVNNRKELLEILIDMDMVSLLKIIQKHEFSGSDISQLLERGLEDFRIEFKEFFNDVYDLNVEITKEDRP</sequence>
<proteinExistence type="predicted"/>
<accession>A0A372LR04</accession>
<dbReference type="EMBL" id="QVTE01000016">
    <property type="protein sequence ID" value="RFU70357.1"/>
    <property type="molecule type" value="Genomic_DNA"/>
</dbReference>
<gene>
    <name evidence="1" type="ORF">D0469_07080</name>
</gene>
<organism evidence="1 2">
    <name type="scientific">Peribacillus saganii</name>
    <dbReference type="NCBI Taxonomy" id="2303992"/>
    <lineage>
        <taxon>Bacteria</taxon>
        <taxon>Bacillati</taxon>
        <taxon>Bacillota</taxon>
        <taxon>Bacilli</taxon>
        <taxon>Bacillales</taxon>
        <taxon>Bacillaceae</taxon>
        <taxon>Peribacillus</taxon>
    </lineage>
</organism>
<dbReference type="RefSeq" id="WP_117325940.1">
    <property type="nucleotide sequence ID" value="NZ_QVTE01000016.1"/>
</dbReference>
<keyword evidence="2" id="KW-1185">Reference proteome</keyword>
<name>A0A372LR04_9BACI</name>
<evidence type="ECO:0000313" key="1">
    <source>
        <dbReference type="EMBL" id="RFU70357.1"/>
    </source>
</evidence>
<evidence type="ECO:0000313" key="2">
    <source>
        <dbReference type="Proteomes" id="UP000264541"/>
    </source>
</evidence>
<dbReference type="AlphaFoldDB" id="A0A372LR04"/>
<comment type="caution">
    <text evidence="1">The sequence shown here is derived from an EMBL/GenBank/DDBJ whole genome shotgun (WGS) entry which is preliminary data.</text>
</comment>
<reference evidence="1 2" key="1">
    <citation type="submission" date="2018-08" db="EMBL/GenBank/DDBJ databases">
        <title>Bacillus chawlae sp. nov., Bacillus glennii sp. nov., and Bacillus saganii sp. nov. Isolated from the Vehicle Assembly Building at Kennedy Space Center where the Viking Spacecraft were Assembled.</title>
        <authorList>
            <person name="Seuylemezian A."/>
            <person name="Vaishampayan P."/>
        </authorList>
    </citation>
    <scope>NUCLEOTIDE SEQUENCE [LARGE SCALE GENOMIC DNA]</scope>
    <source>
        <strain evidence="1 2">V47-23a</strain>
    </source>
</reference>